<organism evidence="1 2">
    <name type="scientific">Nocardioides pocheonensis</name>
    <dbReference type="NCBI Taxonomy" id="661485"/>
    <lineage>
        <taxon>Bacteria</taxon>
        <taxon>Bacillati</taxon>
        <taxon>Actinomycetota</taxon>
        <taxon>Actinomycetes</taxon>
        <taxon>Propionibacteriales</taxon>
        <taxon>Nocardioidaceae</taxon>
        <taxon>Nocardioides</taxon>
    </lineage>
</organism>
<evidence type="ECO:0000313" key="2">
    <source>
        <dbReference type="Proteomes" id="UP000279994"/>
    </source>
</evidence>
<accession>A0A3N0GNJ4</accession>
<dbReference type="Proteomes" id="UP000279994">
    <property type="component" value="Unassembled WGS sequence"/>
</dbReference>
<name>A0A3N0GNJ4_9ACTN</name>
<protein>
    <submittedName>
        <fullName evidence="1">Uncharacterized protein</fullName>
    </submittedName>
</protein>
<dbReference type="EMBL" id="RJSF01000040">
    <property type="protein sequence ID" value="RNM13722.1"/>
    <property type="molecule type" value="Genomic_DNA"/>
</dbReference>
<gene>
    <name evidence="1" type="ORF">EFL26_12125</name>
</gene>
<keyword evidence="2" id="KW-1185">Reference proteome</keyword>
<sequence length="128" mass="13588">MGIMTARPRARTFRSFVLRALVPRVVGFAAVAAVLGLGQAMVVDRSAHSADATLPDAASAAPAWTAADAAAYPGCVPSADWPSGRIASYLVVHRFRDDTDQKMAFDDAWQVNHDDTEVDDVWVVGACG</sequence>
<comment type="caution">
    <text evidence="1">The sequence shown here is derived from an EMBL/GenBank/DDBJ whole genome shotgun (WGS) entry which is preliminary data.</text>
</comment>
<proteinExistence type="predicted"/>
<dbReference type="AlphaFoldDB" id="A0A3N0GNJ4"/>
<evidence type="ECO:0000313" key="1">
    <source>
        <dbReference type="EMBL" id="RNM13722.1"/>
    </source>
</evidence>
<reference evidence="1 2" key="1">
    <citation type="submission" date="2018-11" db="EMBL/GenBank/DDBJ databases">
        <authorList>
            <person name="Li F."/>
        </authorList>
    </citation>
    <scope>NUCLEOTIDE SEQUENCE [LARGE SCALE GENOMIC DNA]</scope>
    <source>
        <strain evidence="1 2">Gsoil 818</strain>
    </source>
</reference>